<keyword evidence="2" id="KW-1185">Reference proteome</keyword>
<dbReference type="AlphaFoldDB" id="A0AAV7LZC6"/>
<dbReference type="PANTHER" id="PTHR33050:SF8">
    <property type="entry name" value="REVERSE TRANSCRIPTASE DOMAIN-CONTAINING PROTEIN"/>
    <property type="match status" value="1"/>
</dbReference>
<proteinExistence type="predicted"/>
<evidence type="ECO:0000313" key="1">
    <source>
        <dbReference type="EMBL" id="KAJ1095702.1"/>
    </source>
</evidence>
<gene>
    <name evidence="1" type="ORF">NDU88_000860</name>
</gene>
<organism evidence="1 2">
    <name type="scientific">Pleurodeles waltl</name>
    <name type="common">Iberian ribbed newt</name>
    <dbReference type="NCBI Taxonomy" id="8319"/>
    <lineage>
        <taxon>Eukaryota</taxon>
        <taxon>Metazoa</taxon>
        <taxon>Chordata</taxon>
        <taxon>Craniata</taxon>
        <taxon>Vertebrata</taxon>
        <taxon>Euteleostomi</taxon>
        <taxon>Amphibia</taxon>
        <taxon>Batrachia</taxon>
        <taxon>Caudata</taxon>
        <taxon>Salamandroidea</taxon>
        <taxon>Salamandridae</taxon>
        <taxon>Pleurodelinae</taxon>
        <taxon>Pleurodeles</taxon>
    </lineage>
</organism>
<comment type="caution">
    <text evidence="1">The sequence shown here is derived from an EMBL/GenBank/DDBJ whole genome shotgun (WGS) entry which is preliminary data.</text>
</comment>
<dbReference type="SUPFAM" id="SSF56672">
    <property type="entry name" value="DNA/RNA polymerases"/>
    <property type="match status" value="1"/>
</dbReference>
<dbReference type="InterPro" id="IPR052055">
    <property type="entry name" value="Hepadnavirus_pol/RT"/>
</dbReference>
<evidence type="ECO:0000313" key="2">
    <source>
        <dbReference type="Proteomes" id="UP001066276"/>
    </source>
</evidence>
<protein>
    <submittedName>
        <fullName evidence="1">Uncharacterized protein</fullName>
    </submittedName>
</protein>
<dbReference type="EMBL" id="JANPWB010000014">
    <property type="protein sequence ID" value="KAJ1095702.1"/>
    <property type="molecule type" value="Genomic_DNA"/>
</dbReference>
<dbReference type="Proteomes" id="UP001066276">
    <property type="component" value="Chromosome 10"/>
</dbReference>
<name>A0AAV7LZC6_PLEWA</name>
<reference evidence="1" key="1">
    <citation type="journal article" date="2022" name="bioRxiv">
        <title>Sequencing and chromosome-scale assembly of the giantPleurodeles waltlgenome.</title>
        <authorList>
            <person name="Brown T."/>
            <person name="Elewa A."/>
            <person name="Iarovenko S."/>
            <person name="Subramanian E."/>
            <person name="Araus A.J."/>
            <person name="Petzold A."/>
            <person name="Susuki M."/>
            <person name="Suzuki K.-i.T."/>
            <person name="Hayashi T."/>
            <person name="Toyoda A."/>
            <person name="Oliveira C."/>
            <person name="Osipova E."/>
            <person name="Leigh N.D."/>
            <person name="Simon A."/>
            <person name="Yun M.H."/>
        </authorList>
    </citation>
    <scope>NUCLEOTIDE SEQUENCE</scope>
    <source>
        <strain evidence="1">20211129_DDA</strain>
        <tissue evidence="1">Liver</tissue>
    </source>
</reference>
<sequence>MIPQDQQATPALVGPLTSATPQEVVRSGQIPIQIAPGRVVMPTTNGLPVVPAVAAINWSVAQHDIVEHLASIIPWFLEVGMLSPSLVSGPLAGSSGEDVMEKAQRLVSHLHTSKRGQDSQGGVRSDRVKETHSPALACLAAPAIAAQQPAKASAEASTSVASSVSQSAADSDQAIQMLRELGPGALMAKSDIESAFRLLPVHPDDFNLLGFQFEGRFYFDKCMPMG</sequence>
<dbReference type="PANTHER" id="PTHR33050">
    <property type="entry name" value="REVERSE TRANSCRIPTASE DOMAIN-CONTAINING PROTEIN"/>
    <property type="match status" value="1"/>
</dbReference>
<accession>A0AAV7LZC6</accession>
<dbReference type="InterPro" id="IPR043502">
    <property type="entry name" value="DNA/RNA_pol_sf"/>
</dbReference>